<dbReference type="Pfam" id="PF13560">
    <property type="entry name" value="HTH_31"/>
    <property type="match status" value="1"/>
</dbReference>
<proteinExistence type="predicted"/>
<dbReference type="InterPro" id="IPR001387">
    <property type="entry name" value="Cro/C1-type_HTH"/>
</dbReference>
<dbReference type="PROSITE" id="PS50943">
    <property type="entry name" value="HTH_CROC1"/>
    <property type="match status" value="1"/>
</dbReference>
<dbReference type="AlphaFoldDB" id="A0A101UWY3"/>
<keyword evidence="3" id="KW-1185">Reference proteome</keyword>
<dbReference type="OrthoDB" id="5172945at2"/>
<organism evidence="2 3">
    <name type="scientific">Streptomyces dysideae</name>
    <dbReference type="NCBI Taxonomy" id="909626"/>
    <lineage>
        <taxon>Bacteria</taxon>
        <taxon>Bacillati</taxon>
        <taxon>Actinomycetota</taxon>
        <taxon>Actinomycetes</taxon>
        <taxon>Kitasatosporales</taxon>
        <taxon>Streptomycetaceae</taxon>
        <taxon>Streptomyces</taxon>
    </lineage>
</organism>
<reference evidence="2 3" key="1">
    <citation type="submission" date="2015-10" db="EMBL/GenBank/DDBJ databases">
        <title>Draft genome sequence of Streptomyces sp. RV15, isolated from a marine sponge.</title>
        <authorList>
            <person name="Ruckert C."/>
            <person name="Abdelmohsen U.R."/>
            <person name="Winkler A."/>
            <person name="Hentschel U."/>
            <person name="Kalinowski J."/>
            <person name="Kampfer P."/>
            <person name="Glaeser S."/>
        </authorList>
    </citation>
    <scope>NUCLEOTIDE SEQUENCE [LARGE SCALE GENOMIC DNA]</scope>
    <source>
        <strain evidence="2 3">RV15</strain>
    </source>
</reference>
<dbReference type="CDD" id="cd00093">
    <property type="entry name" value="HTH_XRE"/>
    <property type="match status" value="1"/>
</dbReference>
<name>A0A101UWY3_9ACTN</name>
<dbReference type="InterPro" id="IPR043917">
    <property type="entry name" value="DUF5753"/>
</dbReference>
<dbReference type="InterPro" id="IPR010982">
    <property type="entry name" value="Lambda_DNA-bd_dom_sf"/>
</dbReference>
<feature type="domain" description="HTH cro/C1-type" evidence="1">
    <location>
        <begin position="18"/>
        <end position="73"/>
    </location>
</feature>
<evidence type="ECO:0000313" key="3">
    <source>
        <dbReference type="Proteomes" id="UP000053260"/>
    </source>
</evidence>
<dbReference type="STRING" id="909626.AQJ91_25515"/>
<dbReference type="SUPFAM" id="SSF47413">
    <property type="entry name" value="lambda repressor-like DNA-binding domains"/>
    <property type="match status" value="1"/>
</dbReference>
<dbReference type="RefSeq" id="WP_067026108.1">
    <property type="nucleotide sequence ID" value="NZ_KQ949091.1"/>
</dbReference>
<protein>
    <submittedName>
        <fullName evidence="2">XRE family transcriptional regulator</fullName>
    </submittedName>
</protein>
<evidence type="ECO:0000259" key="1">
    <source>
        <dbReference type="PROSITE" id="PS50943"/>
    </source>
</evidence>
<dbReference type="SMART" id="SM00530">
    <property type="entry name" value="HTH_XRE"/>
    <property type="match status" value="1"/>
</dbReference>
<accession>A0A101UWY3</accession>
<sequence>MPINNNPTFRQRRLARTLKELRAAAGLTHADAAKVLGSAESKVGRIENAQSGIRLPDLRALMDAYNVTDPTERNAIEKLSREAKQKGWWSRYLSVVDPAYAAYAAVEWDASELYNVETNLVPGLLQTPEYTEALIRLQAPDAGKERVEAQINVRRERKSILTRDSPLQLWVIVAENVLYHQVGSRDVMKAQLEALIADSRKQNIELQILPREDPMNACLFGPFVIMSFPTSAETDVVYTESPTSTLYYEEAADVETYTTLFRRLNMAAANVSKSRALITDALKEMEQGR</sequence>
<dbReference type="Gene3D" id="1.10.260.40">
    <property type="entry name" value="lambda repressor-like DNA-binding domains"/>
    <property type="match status" value="1"/>
</dbReference>
<gene>
    <name evidence="2" type="ORF">AQJ91_25515</name>
</gene>
<dbReference type="Proteomes" id="UP000053260">
    <property type="component" value="Unassembled WGS sequence"/>
</dbReference>
<dbReference type="EMBL" id="LMXB01000065">
    <property type="protein sequence ID" value="KUO18398.1"/>
    <property type="molecule type" value="Genomic_DNA"/>
</dbReference>
<dbReference type="GO" id="GO:0003677">
    <property type="term" value="F:DNA binding"/>
    <property type="evidence" value="ECO:0007669"/>
    <property type="project" value="InterPro"/>
</dbReference>
<evidence type="ECO:0000313" key="2">
    <source>
        <dbReference type="EMBL" id="KUO18398.1"/>
    </source>
</evidence>
<comment type="caution">
    <text evidence="2">The sequence shown here is derived from an EMBL/GenBank/DDBJ whole genome shotgun (WGS) entry which is preliminary data.</text>
</comment>
<dbReference type="Pfam" id="PF19054">
    <property type="entry name" value="DUF5753"/>
    <property type="match status" value="1"/>
</dbReference>